<protein>
    <submittedName>
        <fullName evidence="1">Uncharacterized protein</fullName>
    </submittedName>
</protein>
<evidence type="ECO:0000313" key="1">
    <source>
        <dbReference type="EMBL" id="ETR69417.1"/>
    </source>
</evidence>
<accession>A0A1V1P3I5</accession>
<name>A0A1V1P3I5_9BACT</name>
<proteinExistence type="predicted"/>
<comment type="caution">
    <text evidence="1">The sequence shown here is derived from an EMBL/GenBank/DDBJ whole genome shotgun (WGS) entry which is preliminary data.</text>
</comment>
<reference evidence="2" key="1">
    <citation type="submission" date="2012-11" db="EMBL/GenBank/DDBJ databases">
        <authorList>
            <person name="Lucero-Rivera Y.E."/>
            <person name="Tovar-Ramirez D."/>
        </authorList>
    </citation>
    <scope>NUCLEOTIDE SEQUENCE [LARGE SCALE GENOMIC DNA]</scope>
    <source>
        <strain evidence="2">Araruama</strain>
    </source>
</reference>
<gene>
    <name evidence="1" type="ORF">OMM_09613</name>
</gene>
<feature type="non-terminal residue" evidence="1">
    <location>
        <position position="1"/>
    </location>
</feature>
<dbReference type="EMBL" id="ATBP01000650">
    <property type="protein sequence ID" value="ETR69417.1"/>
    <property type="molecule type" value="Genomic_DNA"/>
</dbReference>
<dbReference type="AlphaFoldDB" id="A0A1V1P3I5"/>
<evidence type="ECO:0000313" key="2">
    <source>
        <dbReference type="Proteomes" id="UP000189670"/>
    </source>
</evidence>
<dbReference type="Proteomes" id="UP000189670">
    <property type="component" value="Unassembled WGS sequence"/>
</dbReference>
<organism evidence="1 2">
    <name type="scientific">Candidatus Magnetoglobus multicellularis str. Araruama</name>
    <dbReference type="NCBI Taxonomy" id="890399"/>
    <lineage>
        <taxon>Bacteria</taxon>
        <taxon>Pseudomonadati</taxon>
        <taxon>Thermodesulfobacteriota</taxon>
        <taxon>Desulfobacteria</taxon>
        <taxon>Desulfobacterales</taxon>
        <taxon>Desulfobacteraceae</taxon>
        <taxon>Candidatus Magnetoglobus</taxon>
    </lineage>
</organism>
<sequence>SVAIENSELYIKLENQSKLLQEQRESRIQAIENIADSIIIENDQEKIYMEILKACSELMNHPDACDFFILNNKDRILEAKTNLWWKKRAEIDNEGWRRDNWFCCGNEKTTLCSRCD</sequence>